<evidence type="ECO:0000313" key="2">
    <source>
        <dbReference type="EMBL" id="EKB50921.1"/>
    </source>
</evidence>
<keyword evidence="1" id="KW-0812">Transmembrane</keyword>
<sequence>MDLGTKIILLLILLHLIVGFGFIFSLFMPKKNKEKDN</sequence>
<comment type="caution">
    <text evidence="2">The sequence shown here is derived from an EMBL/GenBank/DDBJ whole genome shotgun (WGS) entry which is preliminary data.</text>
</comment>
<feature type="transmembrane region" description="Helical" evidence="1">
    <location>
        <begin position="6"/>
        <end position="27"/>
    </location>
</feature>
<dbReference type="EMBL" id="AMGM01000004">
    <property type="protein sequence ID" value="EKB50921.1"/>
    <property type="molecule type" value="Genomic_DNA"/>
</dbReference>
<evidence type="ECO:0000313" key="3">
    <source>
        <dbReference type="Proteomes" id="UP000004478"/>
    </source>
</evidence>
<evidence type="ECO:0000256" key="1">
    <source>
        <dbReference type="SAM" id="Phobius"/>
    </source>
</evidence>
<proteinExistence type="predicted"/>
<gene>
    <name evidence="2" type="ORF">B879_00449</name>
</gene>
<keyword evidence="1" id="KW-1133">Transmembrane helix</keyword>
<name>K1L891_CECL9</name>
<dbReference type="AlphaFoldDB" id="K1L891"/>
<keyword evidence="1" id="KW-0472">Membrane</keyword>
<organism evidence="2 3">
    <name type="scientific">Cecembia lonarensis (strain CCUG 58316 / KCTC 22772 / LW9)</name>
    <dbReference type="NCBI Taxonomy" id="1225176"/>
    <lineage>
        <taxon>Bacteria</taxon>
        <taxon>Pseudomonadati</taxon>
        <taxon>Bacteroidota</taxon>
        <taxon>Cytophagia</taxon>
        <taxon>Cytophagales</taxon>
        <taxon>Cyclobacteriaceae</taxon>
        <taxon>Cecembia</taxon>
    </lineage>
</organism>
<keyword evidence="3" id="KW-1185">Reference proteome</keyword>
<protein>
    <submittedName>
        <fullName evidence="2">Uncharacterized protein</fullName>
    </submittedName>
</protein>
<reference evidence="2 3" key="1">
    <citation type="journal article" date="2012" name="J. Bacteriol.">
        <title>Draft Genome Sequence of Cecembia lonarensis Strain LW9T, Isolated from Lonar Lake, a Haloalkaline Lake in India.</title>
        <authorList>
            <person name="Shivaji S."/>
            <person name="Ara S."/>
            <person name="Singh A."/>
            <person name="Pinnaka A.K."/>
        </authorList>
    </citation>
    <scope>NUCLEOTIDE SEQUENCE [LARGE SCALE GENOMIC DNA]</scope>
    <source>
        <strain evidence="2 3">LW9</strain>
    </source>
</reference>
<dbReference type="Proteomes" id="UP000004478">
    <property type="component" value="Unassembled WGS sequence"/>
</dbReference>
<accession>K1L891</accession>